<dbReference type="EMBL" id="NDWU01000005">
    <property type="protein sequence ID" value="PUA33000.1"/>
    <property type="molecule type" value="Genomic_DNA"/>
</dbReference>
<comment type="caution">
    <text evidence="2">The sequence shown here is derived from an EMBL/GenBank/DDBJ whole genome shotgun (WGS) entry which is preliminary data.</text>
</comment>
<proteinExistence type="predicted"/>
<reference evidence="2 3" key="1">
    <citation type="submission" date="2017-04" db="EMBL/GenBank/DDBJ databases">
        <title>Draft Aigarchaeota genome from a New Zealand hot spring.</title>
        <authorList>
            <person name="Reysenbach A.-L."/>
            <person name="Donaho J.A."/>
            <person name="Gerhart J."/>
            <person name="Kelley J.F."/>
            <person name="Kouba K."/>
            <person name="Podar M."/>
            <person name="Stott M."/>
        </authorList>
    </citation>
    <scope>NUCLEOTIDE SEQUENCE [LARGE SCALE GENOMIC DNA]</scope>
    <source>
        <strain evidence="2">NZ13_MG1</strain>
    </source>
</reference>
<evidence type="ECO:0000313" key="2">
    <source>
        <dbReference type="EMBL" id="PUA33000.1"/>
    </source>
</evidence>
<evidence type="ECO:0000259" key="1">
    <source>
        <dbReference type="SMART" id="SM00470"/>
    </source>
</evidence>
<protein>
    <recommendedName>
        <fullName evidence="1">ParB-like N-terminal domain-containing protein</fullName>
    </recommendedName>
</protein>
<feature type="domain" description="ParB-like N-terminal" evidence="1">
    <location>
        <begin position="9"/>
        <end position="98"/>
    </location>
</feature>
<organism evidence="2 3">
    <name type="scientific">Candidatus Terraquivivens tikiterensis</name>
    <dbReference type="NCBI Taxonomy" id="1980982"/>
    <lineage>
        <taxon>Archaea</taxon>
        <taxon>Nitrososphaerota</taxon>
        <taxon>Candidatus Wolframiiraptoraceae</taxon>
        <taxon>Candidatus Terraquivivens</taxon>
    </lineage>
</organism>
<sequence>MMLRPLQVKVVRIDELIEHEEIDPVHLEELRAEIVSDGYLKKSLAVDYKTMVILDGHHRYNILKGLGCSKVPVSFFDYDSPLILVEPGPLGLSVSKDVVREAGLKRRKLPPKSSYHVVLTDSGKIHLSEFELDVYAPLETLK</sequence>
<dbReference type="SUPFAM" id="SSF110849">
    <property type="entry name" value="ParB/Sulfiredoxin"/>
    <property type="match status" value="1"/>
</dbReference>
<gene>
    <name evidence="2" type="ORF">B9J98_02670</name>
</gene>
<dbReference type="InterPro" id="IPR003115">
    <property type="entry name" value="ParB_N"/>
</dbReference>
<dbReference type="SMART" id="SM00470">
    <property type="entry name" value="ParB"/>
    <property type="match status" value="1"/>
</dbReference>
<dbReference type="InterPro" id="IPR036086">
    <property type="entry name" value="ParB/Sulfiredoxin_sf"/>
</dbReference>
<name>A0A2R7Y650_9ARCH</name>
<evidence type="ECO:0000313" key="3">
    <source>
        <dbReference type="Proteomes" id="UP000244066"/>
    </source>
</evidence>
<dbReference type="Gene3D" id="3.90.1530.10">
    <property type="entry name" value="Conserved hypothetical protein from pyrococcus furiosus pfu- 392566-001, ParB domain"/>
    <property type="match status" value="1"/>
</dbReference>
<dbReference type="Proteomes" id="UP000244066">
    <property type="component" value="Unassembled WGS sequence"/>
</dbReference>
<accession>A0A2R7Y650</accession>
<dbReference type="AlphaFoldDB" id="A0A2R7Y650"/>